<dbReference type="SUPFAM" id="SSF47027">
    <property type="entry name" value="Acyl-CoA binding protein"/>
    <property type="match status" value="1"/>
</dbReference>
<evidence type="ECO:0000313" key="3">
    <source>
        <dbReference type="EMBL" id="ERJ20785.1"/>
    </source>
</evidence>
<gene>
    <name evidence="3" type="ORF">SSPSH_000127</name>
</gene>
<keyword evidence="4" id="KW-1185">Reference proteome</keyword>
<sequence length="89" mass="9948">MAEDLKSRFEQAQKDVETLSSRPKNDDLLALYAHYKQATAGDVEGKRPGMTDFKGRAKYDAWTKLEGMDADTAMQAYIDKVNSLLDADS</sequence>
<dbReference type="PANTHER" id="PTHR23310">
    <property type="entry name" value="ACYL-COA-BINDING PROTEIN, ACBP"/>
    <property type="match status" value="1"/>
</dbReference>
<name>U2ESW6_9GAMM</name>
<comment type="caution">
    <text evidence="3">The sequence shown here is derived from an EMBL/GenBank/DDBJ whole genome shotgun (WGS) entry which is preliminary data.</text>
</comment>
<dbReference type="Gene3D" id="1.20.80.10">
    <property type="match status" value="1"/>
</dbReference>
<evidence type="ECO:0000259" key="2">
    <source>
        <dbReference type="PROSITE" id="PS51228"/>
    </source>
</evidence>
<dbReference type="GO" id="GO:0006631">
    <property type="term" value="P:fatty acid metabolic process"/>
    <property type="evidence" value="ECO:0007669"/>
    <property type="project" value="TreeGrafter"/>
</dbReference>
<dbReference type="PRINTS" id="PR00689">
    <property type="entry name" value="ACOABINDINGP"/>
</dbReference>
<dbReference type="PROSITE" id="PS51228">
    <property type="entry name" value="ACB_2"/>
    <property type="match status" value="1"/>
</dbReference>
<protein>
    <submittedName>
        <fullName evidence="3">Acyl-CoA-binding protein</fullName>
    </submittedName>
</protein>
<dbReference type="GO" id="GO:0000062">
    <property type="term" value="F:fatty-acyl-CoA binding"/>
    <property type="evidence" value="ECO:0007669"/>
    <property type="project" value="InterPro"/>
</dbReference>
<accession>U2ESW6</accession>
<dbReference type="OrthoDB" id="5625302at2"/>
<dbReference type="RefSeq" id="WP_006913298.1">
    <property type="nucleotide sequence ID" value="NZ_AFNV02000001.1"/>
</dbReference>
<proteinExistence type="predicted"/>
<dbReference type="PANTHER" id="PTHR23310:SF62">
    <property type="entry name" value="ACYL-COA BINDING PROTEIN 1, ISOFORM A"/>
    <property type="match status" value="1"/>
</dbReference>
<dbReference type="Proteomes" id="UP000006242">
    <property type="component" value="Unassembled WGS sequence"/>
</dbReference>
<evidence type="ECO:0000313" key="4">
    <source>
        <dbReference type="Proteomes" id="UP000006242"/>
    </source>
</evidence>
<dbReference type="InterPro" id="IPR000582">
    <property type="entry name" value="Acyl-CoA-binding_protein"/>
</dbReference>
<dbReference type="Pfam" id="PF00887">
    <property type="entry name" value="ACBP"/>
    <property type="match status" value="1"/>
</dbReference>
<keyword evidence="1" id="KW-0446">Lipid-binding</keyword>
<dbReference type="AlphaFoldDB" id="U2ESW6"/>
<dbReference type="STRING" id="1033802.SSPSH_000127"/>
<evidence type="ECO:0000256" key="1">
    <source>
        <dbReference type="ARBA" id="ARBA00023121"/>
    </source>
</evidence>
<dbReference type="EMBL" id="AFNV02000001">
    <property type="protein sequence ID" value="ERJ20785.1"/>
    <property type="molecule type" value="Genomic_DNA"/>
</dbReference>
<dbReference type="InterPro" id="IPR035984">
    <property type="entry name" value="Acyl-CoA-binding_sf"/>
</dbReference>
<organism evidence="3 4">
    <name type="scientific">Salinisphaera shabanensis E1L3A</name>
    <dbReference type="NCBI Taxonomy" id="1033802"/>
    <lineage>
        <taxon>Bacteria</taxon>
        <taxon>Pseudomonadati</taxon>
        <taxon>Pseudomonadota</taxon>
        <taxon>Gammaproteobacteria</taxon>
        <taxon>Salinisphaerales</taxon>
        <taxon>Salinisphaeraceae</taxon>
        <taxon>Salinisphaera</taxon>
    </lineage>
</organism>
<reference evidence="3 4" key="2">
    <citation type="journal article" date="2013" name="PLoS ONE">
        <title>INDIGO - INtegrated Data Warehouse of MIcrobial GenOmes with Examples from the Red Sea Extremophiles.</title>
        <authorList>
            <person name="Alam I."/>
            <person name="Antunes A."/>
            <person name="Kamau A.A."/>
            <person name="Ba Alawi W."/>
            <person name="Kalkatawi M."/>
            <person name="Stingl U."/>
            <person name="Bajic V.B."/>
        </authorList>
    </citation>
    <scope>NUCLEOTIDE SEQUENCE [LARGE SCALE GENOMIC DNA]</scope>
    <source>
        <strain evidence="3 4">E1L3A</strain>
    </source>
</reference>
<reference evidence="3 4" key="1">
    <citation type="journal article" date="2011" name="J. Bacteriol.">
        <title>Genome sequence of Salinisphaera shabanensis, a gammaproteobacterium from the harsh, variable environment of the brine-seawater interface of the Shaban Deep in the Red Sea.</title>
        <authorList>
            <person name="Antunes A."/>
            <person name="Alam I."/>
            <person name="Bajic V.B."/>
            <person name="Stingl U."/>
        </authorList>
    </citation>
    <scope>NUCLEOTIDE SEQUENCE [LARGE SCALE GENOMIC DNA]</scope>
    <source>
        <strain evidence="3 4">E1L3A</strain>
    </source>
</reference>
<dbReference type="eggNOG" id="COG4281">
    <property type="taxonomic scope" value="Bacteria"/>
</dbReference>
<feature type="domain" description="ACB" evidence="2">
    <location>
        <begin position="5"/>
        <end position="89"/>
    </location>
</feature>
<dbReference type="InterPro" id="IPR014352">
    <property type="entry name" value="FERM/acyl-CoA-bd_prot_sf"/>
</dbReference>